<proteinExistence type="predicted"/>
<evidence type="ECO:0000256" key="1">
    <source>
        <dbReference type="SAM" id="Phobius"/>
    </source>
</evidence>
<reference evidence="2" key="2">
    <citation type="submission" date="2023-01" db="EMBL/GenBank/DDBJ databases">
        <authorList>
            <person name="Sun Q."/>
            <person name="Evtushenko L."/>
        </authorList>
    </citation>
    <scope>NUCLEOTIDE SEQUENCE</scope>
    <source>
        <strain evidence="2">VKM Ac-1447</strain>
    </source>
</reference>
<keyword evidence="1" id="KW-1133">Transmembrane helix</keyword>
<dbReference type="RefSeq" id="WP_210005366.1">
    <property type="nucleotide sequence ID" value="NZ_BSEO01000001.1"/>
</dbReference>
<feature type="transmembrane region" description="Helical" evidence="1">
    <location>
        <begin position="21"/>
        <end position="39"/>
    </location>
</feature>
<dbReference type="EMBL" id="BSEO01000001">
    <property type="protein sequence ID" value="GLJ78699.1"/>
    <property type="molecule type" value="Genomic_DNA"/>
</dbReference>
<dbReference type="AlphaFoldDB" id="A0A9W6HEQ5"/>
<evidence type="ECO:0000313" key="3">
    <source>
        <dbReference type="Proteomes" id="UP001142317"/>
    </source>
</evidence>
<keyword evidence="1" id="KW-0812">Transmembrane</keyword>
<accession>A0A9W6HEQ5</accession>
<reference evidence="2" key="1">
    <citation type="journal article" date="2014" name="Int. J. Syst. Evol. Microbiol.">
        <title>Complete genome sequence of Corynebacterium casei LMG S-19264T (=DSM 44701T), isolated from a smear-ripened cheese.</title>
        <authorList>
            <consortium name="US DOE Joint Genome Institute (JGI-PGF)"/>
            <person name="Walter F."/>
            <person name="Albersmeier A."/>
            <person name="Kalinowski J."/>
            <person name="Ruckert C."/>
        </authorList>
    </citation>
    <scope>NUCLEOTIDE SEQUENCE</scope>
    <source>
        <strain evidence="2">VKM Ac-1447</strain>
    </source>
</reference>
<organism evidence="2 3">
    <name type="scientific">Microbacterium imperiale</name>
    <dbReference type="NCBI Taxonomy" id="33884"/>
    <lineage>
        <taxon>Bacteria</taxon>
        <taxon>Bacillati</taxon>
        <taxon>Actinomycetota</taxon>
        <taxon>Actinomycetes</taxon>
        <taxon>Micrococcales</taxon>
        <taxon>Microbacteriaceae</taxon>
        <taxon>Microbacterium</taxon>
    </lineage>
</organism>
<protein>
    <submittedName>
        <fullName evidence="2">Uncharacterized protein</fullName>
    </submittedName>
</protein>
<dbReference type="Proteomes" id="UP001142317">
    <property type="component" value="Unassembled WGS sequence"/>
</dbReference>
<keyword evidence="3" id="KW-1185">Reference proteome</keyword>
<sequence>MRTHSRADHNKNELRRWLESAVMVCMIAGAIATVTYRLGVIEGQHAILRVVCEQIELIWDPAAQDCAAP</sequence>
<name>A0A9W6HEQ5_9MICO</name>
<comment type="caution">
    <text evidence="2">The sequence shown here is derived from an EMBL/GenBank/DDBJ whole genome shotgun (WGS) entry which is preliminary data.</text>
</comment>
<keyword evidence="1" id="KW-0472">Membrane</keyword>
<evidence type="ECO:0000313" key="2">
    <source>
        <dbReference type="EMBL" id="GLJ78699.1"/>
    </source>
</evidence>
<gene>
    <name evidence="2" type="ORF">GCM10017586_03810</name>
</gene>